<keyword evidence="2" id="KW-0472">Membrane</keyword>
<feature type="region of interest" description="Disordered" evidence="1">
    <location>
        <begin position="1"/>
        <end position="60"/>
    </location>
</feature>
<keyword evidence="5" id="KW-1185">Reference proteome</keyword>
<evidence type="ECO:0000259" key="3">
    <source>
        <dbReference type="Pfam" id="PF25231"/>
    </source>
</evidence>
<proteinExistence type="predicted"/>
<feature type="transmembrane region" description="Helical" evidence="2">
    <location>
        <begin position="147"/>
        <end position="174"/>
    </location>
</feature>
<comment type="caution">
    <text evidence="4">The sequence shown here is derived from an EMBL/GenBank/DDBJ whole genome shotgun (WGS) entry which is preliminary data.</text>
</comment>
<dbReference type="PANTHER" id="PTHR33133">
    <property type="entry name" value="OS08G0107100 PROTEIN-RELATED"/>
    <property type="match status" value="1"/>
</dbReference>
<evidence type="ECO:0000256" key="1">
    <source>
        <dbReference type="SAM" id="MobiDB-lite"/>
    </source>
</evidence>
<feature type="transmembrane region" description="Helical" evidence="2">
    <location>
        <begin position="227"/>
        <end position="248"/>
    </location>
</feature>
<keyword evidence="2" id="KW-0812">Transmembrane</keyword>
<feature type="compositionally biased region" description="Low complexity" evidence="1">
    <location>
        <begin position="22"/>
        <end position="32"/>
    </location>
</feature>
<accession>A0A7K3M5H4</accession>
<dbReference type="Proteomes" id="UP000460435">
    <property type="component" value="Unassembled WGS sequence"/>
</dbReference>
<name>A0A7K3M5H4_9ACTN</name>
<feature type="compositionally biased region" description="Gly residues" evidence="1">
    <location>
        <begin position="1"/>
        <end position="18"/>
    </location>
</feature>
<organism evidence="4 5">
    <name type="scientific">Phytoactinopolyspora mesophila</name>
    <dbReference type="NCBI Taxonomy" id="2650750"/>
    <lineage>
        <taxon>Bacteria</taxon>
        <taxon>Bacillati</taxon>
        <taxon>Actinomycetota</taxon>
        <taxon>Actinomycetes</taxon>
        <taxon>Jiangellales</taxon>
        <taxon>Jiangellaceae</taxon>
        <taxon>Phytoactinopolyspora</taxon>
    </lineage>
</organism>
<protein>
    <recommendedName>
        <fullName evidence="3">DUF7847 domain-containing protein</fullName>
    </recommendedName>
</protein>
<reference evidence="4 5" key="1">
    <citation type="submission" date="2019-11" db="EMBL/GenBank/DDBJ databases">
        <authorList>
            <person name="Li X.-J."/>
            <person name="Feng X.-M."/>
        </authorList>
    </citation>
    <scope>NUCLEOTIDE SEQUENCE [LARGE SCALE GENOMIC DNA]</scope>
    <source>
        <strain evidence="4 5">XMNu-373</strain>
    </source>
</reference>
<feature type="transmembrane region" description="Helical" evidence="2">
    <location>
        <begin position="289"/>
        <end position="310"/>
    </location>
</feature>
<evidence type="ECO:0000313" key="4">
    <source>
        <dbReference type="EMBL" id="NDL58571.1"/>
    </source>
</evidence>
<dbReference type="PANTHER" id="PTHR33133:SF1">
    <property type="entry name" value="EXPRESSED PROTEIN-RELATED"/>
    <property type="match status" value="1"/>
</dbReference>
<feature type="domain" description="DUF7847" evidence="3">
    <location>
        <begin position="77"/>
        <end position="363"/>
    </location>
</feature>
<feature type="transmembrane region" description="Helical" evidence="2">
    <location>
        <begin position="194"/>
        <end position="221"/>
    </location>
</feature>
<keyword evidence="2" id="KW-1133">Transmembrane helix</keyword>
<dbReference type="InterPro" id="IPR057169">
    <property type="entry name" value="DUF7847"/>
</dbReference>
<dbReference type="EMBL" id="WLZY01000005">
    <property type="protein sequence ID" value="NDL58571.1"/>
    <property type="molecule type" value="Genomic_DNA"/>
</dbReference>
<evidence type="ECO:0000256" key="2">
    <source>
        <dbReference type="SAM" id="Phobius"/>
    </source>
</evidence>
<dbReference type="RefSeq" id="WP_162451265.1">
    <property type="nucleotide sequence ID" value="NZ_WLZY01000005.1"/>
</dbReference>
<dbReference type="AlphaFoldDB" id="A0A7K3M5H4"/>
<feature type="transmembrane region" description="Helical" evidence="2">
    <location>
        <begin position="330"/>
        <end position="363"/>
    </location>
</feature>
<feature type="transmembrane region" description="Helical" evidence="2">
    <location>
        <begin position="96"/>
        <end position="118"/>
    </location>
</feature>
<evidence type="ECO:0000313" key="5">
    <source>
        <dbReference type="Proteomes" id="UP000460435"/>
    </source>
</evidence>
<sequence>MSGTDGPHGWGEPDGGRGWEQPGGQPPASGQPSPGGPGQPPAGGAHDQQNGWTNAPGWSWRAPDVKPGVVPLRPLGVGEILDGAVTTIRRNPRVMLGLSAAVAVVTQLIGMLVIWVLLGEATALDDLGRDITADEALDFLGTTLGGAAILLFVTWVGTVFLTGMLTVVVGRAVIGQDLTLAETWQHAKPRLLRLFGLTLLYTLIWSGAIWAVMAGAIAVAAGGNAGAAVALLVFGGLAAMLIGIWLYVRFALSTPALMLETTSRGNGYPVPIGVIESLRRSSRLVTGSWWRVFAILLLVMIIVFIVAQVVNVPFSLPATFGDGDMFTMAGMSFGALMISTLGGIVSTTITAPFSAGATALLYVDRRIRREALDIELARAANVELPGRHEGYDPGGTQPGSQ</sequence>
<gene>
    <name evidence="4" type="ORF">F7O44_15995</name>
</gene>
<dbReference type="Pfam" id="PF25231">
    <property type="entry name" value="DUF7847"/>
    <property type="match status" value="1"/>
</dbReference>